<organism evidence="5 6">
    <name type="scientific">Parvularcula mediterranea</name>
    <dbReference type="NCBI Taxonomy" id="2732508"/>
    <lineage>
        <taxon>Bacteria</taxon>
        <taxon>Pseudomonadati</taxon>
        <taxon>Pseudomonadota</taxon>
        <taxon>Alphaproteobacteria</taxon>
        <taxon>Parvularculales</taxon>
        <taxon>Parvularculaceae</taxon>
        <taxon>Parvularcula</taxon>
    </lineage>
</organism>
<dbReference type="PROSITE" id="PS50995">
    <property type="entry name" value="HTH_MARR_2"/>
    <property type="match status" value="1"/>
</dbReference>
<dbReference type="SMART" id="SM00347">
    <property type="entry name" value="HTH_MARR"/>
    <property type="match status" value="1"/>
</dbReference>
<evidence type="ECO:0000313" key="6">
    <source>
        <dbReference type="Proteomes" id="UP000536835"/>
    </source>
</evidence>
<keyword evidence="6" id="KW-1185">Reference proteome</keyword>
<dbReference type="PANTHER" id="PTHR33164">
    <property type="entry name" value="TRANSCRIPTIONAL REGULATOR, MARR FAMILY"/>
    <property type="match status" value="1"/>
</dbReference>
<dbReference type="Proteomes" id="UP000536835">
    <property type="component" value="Unassembled WGS sequence"/>
</dbReference>
<dbReference type="InterPro" id="IPR000835">
    <property type="entry name" value="HTH_MarR-typ"/>
</dbReference>
<comment type="caution">
    <text evidence="5">The sequence shown here is derived from an EMBL/GenBank/DDBJ whole genome shotgun (WGS) entry which is preliminary data.</text>
</comment>
<name>A0A7Y3RP70_9PROT</name>
<evidence type="ECO:0000256" key="3">
    <source>
        <dbReference type="ARBA" id="ARBA00023163"/>
    </source>
</evidence>
<dbReference type="GO" id="GO:0006950">
    <property type="term" value="P:response to stress"/>
    <property type="evidence" value="ECO:0007669"/>
    <property type="project" value="TreeGrafter"/>
</dbReference>
<dbReference type="InterPro" id="IPR039422">
    <property type="entry name" value="MarR/SlyA-like"/>
</dbReference>
<dbReference type="EMBL" id="JABFCX010000003">
    <property type="protein sequence ID" value="NNU17704.1"/>
    <property type="molecule type" value="Genomic_DNA"/>
</dbReference>
<proteinExistence type="predicted"/>
<dbReference type="Pfam" id="PF01047">
    <property type="entry name" value="MarR"/>
    <property type="match status" value="1"/>
</dbReference>
<keyword evidence="1" id="KW-0805">Transcription regulation</keyword>
<dbReference type="GO" id="GO:0003700">
    <property type="term" value="F:DNA-binding transcription factor activity"/>
    <property type="evidence" value="ECO:0007669"/>
    <property type="project" value="InterPro"/>
</dbReference>
<evidence type="ECO:0000256" key="1">
    <source>
        <dbReference type="ARBA" id="ARBA00023015"/>
    </source>
</evidence>
<evidence type="ECO:0000259" key="4">
    <source>
        <dbReference type="PROSITE" id="PS50995"/>
    </source>
</evidence>
<gene>
    <name evidence="5" type="ORF">HK107_15335</name>
</gene>
<feature type="domain" description="HTH marR-type" evidence="4">
    <location>
        <begin position="7"/>
        <end position="149"/>
    </location>
</feature>
<dbReference type="GO" id="GO:0003677">
    <property type="term" value="F:DNA binding"/>
    <property type="evidence" value="ECO:0007669"/>
    <property type="project" value="UniProtKB-KW"/>
</dbReference>
<keyword evidence="3" id="KW-0804">Transcription</keyword>
<dbReference type="AlphaFoldDB" id="A0A7Y3RP70"/>
<sequence>MIDSRDKERIADSMSMLIRTFLVAGRAGQPAEGRLPFNPLNFQLLRHLLQHEVGRVSDLADFFGIPKTTLFSAAAALEKRGLIEKAPDPDDGRARVMTLTDEGRETAEAIRRQDLMNAGVILALLPEDRVAAYTDDMELLTERLAALLGDQAPK</sequence>
<dbReference type="PANTHER" id="PTHR33164:SF57">
    <property type="entry name" value="MARR-FAMILY TRANSCRIPTIONAL REGULATOR"/>
    <property type="match status" value="1"/>
</dbReference>
<reference evidence="5 6" key="1">
    <citation type="submission" date="2020-05" db="EMBL/GenBank/DDBJ databases">
        <title>Parvularcula mediterraneae sp. nov., isolated from polypropylene straw from shallow seawater of the seashore of Laganas in Zakynthos island, Greece.</title>
        <authorList>
            <person name="Szabo I."/>
            <person name="Al-Omari J."/>
            <person name="Rado J."/>
            <person name="Szerdahelyi G.S."/>
        </authorList>
    </citation>
    <scope>NUCLEOTIDE SEQUENCE [LARGE SCALE GENOMIC DNA]</scope>
    <source>
        <strain evidence="5 6">ZS-1/3</strain>
    </source>
</reference>
<protein>
    <submittedName>
        <fullName evidence="5">MarR family transcriptional regulator</fullName>
    </submittedName>
</protein>
<dbReference type="RefSeq" id="WP_173201377.1">
    <property type="nucleotide sequence ID" value="NZ_JABFCX010000003.1"/>
</dbReference>
<dbReference type="Gene3D" id="1.10.10.10">
    <property type="entry name" value="Winged helix-like DNA-binding domain superfamily/Winged helix DNA-binding domain"/>
    <property type="match status" value="1"/>
</dbReference>
<keyword evidence="2" id="KW-0238">DNA-binding</keyword>
<dbReference type="InterPro" id="IPR036388">
    <property type="entry name" value="WH-like_DNA-bd_sf"/>
</dbReference>
<dbReference type="InterPro" id="IPR023187">
    <property type="entry name" value="Tscrpt_reg_MarR-type_CS"/>
</dbReference>
<dbReference type="PROSITE" id="PS01117">
    <property type="entry name" value="HTH_MARR_1"/>
    <property type="match status" value="1"/>
</dbReference>
<dbReference type="SUPFAM" id="SSF46785">
    <property type="entry name" value="Winged helix' DNA-binding domain"/>
    <property type="match status" value="1"/>
</dbReference>
<accession>A0A7Y3RP70</accession>
<dbReference type="InterPro" id="IPR036390">
    <property type="entry name" value="WH_DNA-bd_sf"/>
</dbReference>
<evidence type="ECO:0000313" key="5">
    <source>
        <dbReference type="EMBL" id="NNU17704.1"/>
    </source>
</evidence>
<evidence type="ECO:0000256" key="2">
    <source>
        <dbReference type="ARBA" id="ARBA00023125"/>
    </source>
</evidence>